<evidence type="ECO:0000256" key="12">
    <source>
        <dbReference type="PIRNR" id="PIRNR015601"/>
    </source>
</evidence>
<feature type="domain" description="Ribosomal RNA small subunit methyltransferase E methyltransferase" evidence="13">
    <location>
        <begin position="74"/>
        <end position="235"/>
    </location>
</feature>
<evidence type="ECO:0000256" key="3">
    <source>
        <dbReference type="ARBA" id="ARBA00012328"/>
    </source>
</evidence>
<evidence type="ECO:0000256" key="9">
    <source>
        <dbReference type="ARBA" id="ARBA00022691"/>
    </source>
</evidence>
<evidence type="ECO:0000259" key="13">
    <source>
        <dbReference type="Pfam" id="PF04452"/>
    </source>
</evidence>
<comment type="similarity">
    <text evidence="2 12">Belongs to the RNA methyltransferase RsmE family.</text>
</comment>
<dbReference type="Gene3D" id="2.40.240.20">
    <property type="entry name" value="Hypothetical PUA domain-like, domain 1"/>
    <property type="match status" value="1"/>
</dbReference>
<dbReference type="InterPro" id="IPR029028">
    <property type="entry name" value="Alpha/beta_knot_MTases"/>
</dbReference>
<dbReference type="PANTHER" id="PTHR30027:SF3">
    <property type="entry name" value="16S RRNA (URACIL(1498)-N(3))-METHYLTRANSFERASE"/>
    <property type="match status" value="1"/>
</dbReference>
<protein>
    <recommendedName>
        <fullName evidence="4 12">Ribosomal RNA small subunit methyltransferase E</fullName>
        <ecNumber evidence="3 12">2.1.1.193</ecNumber>
    </recommendedName>
</protein>
<keyword evidence="6 12" id="KW-0698">rRNA processing</keyword>
<keyword evidence="8 12" id="KW-0808">Transferase</keyword>
<dbReference type="SUPFAM" id="SSF88697">
    <property type="entry name" value="PUA domain-like"/>
    <property type="match status" value="1"/>
</dbReference>
<evidence type="ECO:0000256" key="10">
    <source>
        <dbReference type="ARBA" id="ARBA00025699"/>
    </source>
</evidence>
<evidence type="ECO:0000256" key="4">
    <source>
        <dbReference type="ARBA" id="ARBA00013673"/>
    </source>
</evidence>
<dbReference type="EC" id="2.1.1.193" evidence="3 12"/>
<dbReference type="InterPro" id="IPR046886">
    <property type="entry name" value="RsmE_MTase_dom"/>
</dbReference>
<proteinExistence type="inferred from homology"/>
<dbReference type="NCBIfam" id="NF008692">
    <property type="entry name" value="PRK11713.1-5"/>
    <property type="match status" value="1"/>
</dbReference>
<evidence type="ECO:0000259" key="14">
    <source>
        <dbReference type="Pfam" id="PF20260"/>
    </source>
</evidence>
<keyword evidence="7 12" id="KW-0489">Methyltransferase</keyword>
<comment type="catalytic activity">
    <reaction evidence="11 12">
        <text>uridine(1498) in 16S rRNA + S-adenosyl-L-methionine = N(3)-methyluridine(1498) in 16S rRNA + S-adenosyl-L-homocysteine + H(+)</text>
        <dbReference type="Rhea" id="RHEA:42920"/>
        <dbReference type="Rhea" id="RHEA-COMP:10283"/>
        <dbReference type="Rhea" id="RHEA-COMP:10284"/>
        <dbReference type="ChEBI" id="CHEBI:15378"/>
        <dbReference type="ChEBI" id="CHEBI:57856"/>
        <dbReference type="ChEBI" id="CHEBI:59789"/>
        <dbReference type="ChEBI" id="CHEBI:65315"/>
        <dbReference type="ChEBI" id="CHEBI:74502"/>
        <dbReference type="EC" id="2.1.1.193"/>
    </reaction>
</comment>
<dbReference type="RefSeq" id="WP_132586493.1">
    <property type="nucleotide sequence ID" value="NZ_SMAJ01000033.1"/>
</dbReference>
<gene>
    <name evidence="15" type="ORF">EDC26_1331</name>
</gene>
<comment type="function">
    <text evidence="10 12">Specifically methylates the N3 position of the uracil ring of uridine 1498 (m3U1498) in 16S rRNA. Acts on the fully assembled 30S ribosomal subunit.</text>
</comment>
<dbReference type="EMBL" id="SMAJ01000033">
    <property type="protein sequence ID" value="TCT00456.1"/>
    <property type="molecule type" value="Genomic_DNA"/>
</dbReference>
<evidence type="ECO:0000256" key="6">
    <source>
        <dbReference type="ARBA" id="ARBA00022552"/>
    </source>
</evidence>
<evidence type="ECO:0000256" key="5">
    <source>
        <dbReference type="ARBA" id="ARBA00022490"/>
    </source>
</evidence>
<feature type="domain" description="Ribosomal RNA small subunit methyltransferase E PUA-like" evidence="14">
    <location>
        <begin position="20"/>
        <end position="60"/>
    </location>
</feature>
<dbReference type="Pfam" id="PF20260">
    <property type="entry name" value="PUA_4"/>
    <property type="match status" value="1"/>
</dbReference>
<dbReference type="InterPro" id="IPR006700">
    <property type="entry name" value="RsmE"/>
</dbReference>
<dbReference type="GO" id="GO:0005737">
    <property type="term" value="C:cytoplasm"/>
    <property type="evidence" value="ECO:0007669"/>
    <property type="project" value="UniProtKB-SubCell"/>
</dbReference>
<dbReference type="SUPFAM" id="SSF75217">
    <property type="entry name" value="alpha/beta knot"/>
    <property type="match status" value="1"/>
</dbReference>
<dbReference type="CDD" id="cd18084">
    <property type="entry name" value="RsmE-like"/>
    <property type="match status" value="1"/>
</dbReference>
<dbReference type="InterPro" id="IPR015947">
    <property type="entry name" value="PUA-like_sf"/>
</dbReference>
<dbReference type="OrthoDB" id="9815641at2"/>
<dbReference type="Gene3D" id="3.40.1280.10">
    <property type="match status" value="1"/>
</dbReference>
<sequence>MVIPRFYCPCPLAAHQLLELPEQVAHHALRVLRLGAGAEIVLFDGQGGEYPAGLQIEGKKGYAQLGALRLIDRELPGPITLAQGIPSGDKMDWIVEKAVELGAQRLIPIAAQRSVSQLSGERLEKRLRRWAGIAQAASEQCGRNRIMSIAAPLSLQTCLEQIDTSTQILFCDPDATQTLAQALRPDNQGLMLLVGPEGGWSEEEQALAARHTLGAVQFGKRIFRTETAGLALIAASSALKGWM</sequence>
<dbReference type="Proteomes" id="UP000295525">
    <property type="component" value="Unassembled WGS sequence"/>
</dbReference>
<evidence type="ECO:0000256" key="8">
    <source>
        <dbReference type="ARBA" id="ARBA00022679"/>
    </source>
</evidence>
<keyword evidence="5 12" id="KW-0963">Cytoplasm</keyword>
<reference evidence="15 16" key="1">
    <citation type="submission" date="2019-03" db="EMBL/GenBank/DDBJ databases">
        <title>Genomic Encyclopedia of Type Strains, Phase IV (KMG-IV): sequencing the most valuable type-strain genomes for metagenomic binning, comparative biology and taxonomic classification.</title>
        <authorList>
            <person name="Goeker M."/>
        </authorList>
    </citation>
    <scope>NUCLEOTIDE SEQUENCE [LARGE SCALE GENOMIC DNA]</scope>
    <source>
        <strain evidence="15 16">DSM 24591</strain>
    </source>
</reference>
<dbReference type="NCBIfam" id="TIGR00046">
    <property type="entry name" value="RsmE family RNA methyltransferase"/>
    <property type="match status" value="1"/>
</dbReference>
<organism evidence="15 16">
    <name type="scientific">Paralcaligenes ureilyticus</name>
    <dbReference type="NCBI Taxonomy" id="627131"/>
    <lineage>
        <taxon>Bacteria</taxon>
        <taxon>Pseudomonadati</taxon>
        <taxon>Pseudomonadota</taxon>
        <taxon>Betaproteobacteria</taxon>
        <taxon>Burkholderiales</taxon>
        <taxon>Alcaligenaceae</taxon>
        <taxon>Paralcaligenes</taxon>
    </lineage>
</organism>
<keyword evidence="9 12" id="KW-0949">S-adenosyl-L-methionine</keyword>
<accession>A0A4R3LLJ4</accession>
<comment type="subcellular location">
    <subcellularLocation>
        <location evidence="1 12">Cytoplasm</location>
    </subcellularLocation>
</comment>
<evidence type="ECO:0000256" key="7">
    <source>
        <dbReference type="ARBA" id="ARBA00022603"/>
    </source>
</evidence>
<evidence type="ECO:0000313" key="15">
    <source>
        <dbReference type="EMBL" id="TCT00456.1"/>
    </source>
</evidence>
<dbReference type="GO" id="GO:0070475">
    <property type="term" value="P:rRNA base methylation"/>
    <property type="evidence" value="ECO:0007669"/>
    <property type="project" value="TreeGrafter"/>
</dbReference>
<keyword evidence="16" id="KW-1185">Reference proteome</keyword>
<dbReference type="PIRSF" id="PIRSF015601">
    <property type="entry name" value="MTase_slr0722"/>
    <property type="match status" value="1"/>
</dbReference>
<evidence type="ECO:0000256" key="2">
    <source>
        <dbReference type="ARBA" id="ARBA00005528"/>
    </source>
</evidence>
<dbReference type="InterPro" id="IPR029026">
    <property type="entry name" value="tRNA_m1G_MTases_N"/>
</dbReference>
<evidence type="ECO:0000256" key="11">
    <source>
        <dbReference type="ARBA" id="ARBA00047944"/>
    </source>
</evidence>
<dbReference type="GO" id="GO:0070042">
    <property type="term" value="F:rRNA (uridine-N3-)-methyltransferase activity"/>
    <property type="evidence" value="ECO:0007669"/>
    <property type="project" value="TreeGrafter"/>
</dbReference>
<dbReference type="Pfam" id="PF04452">
    <property type="entry name" value="Methyltrans_RNA"/>
    <property type="match status" value="1"/>
</dbReference>
<name>A0A4R3LLJ4_9BURK</name>
<dbReference type="AlphaFoldDB" id="A0A4R3LLJ4"/>
<dbReference type="PANTHER" id="PTHR30027">
    <property type="entry name" value="RIBOSOMAL RNA SMALL SUBUNIT METHYLTRANSFERASE E"/>
    <property type="match status" value="1"/>
</dbReference>
<dbReference type="InterPro" id="IPR046887">
    <property type="entry name" value="RsmE_PUA-like"/>
</dbReference>
<evidence type="ECO:0000313" key="16">
    <source>
        <dbReference type="Proteomes" id="UP000295525"/>
    </source>
</evidence>
<evidence type="ECO:0000256" key="1">
    <source>
        <dbReference type="ARBA" id="ARBA00004496"/>
    </source>
</evidence>
<comment type="caution">
    <text evidence="15">The sequence shown here is derived from an EMBL/GenBank/DDBJ whole genome shotgun (WGS) entry which is preliminary data.</text>
</comment>